<comment type="caution">
    <text evidence="8">The sequence shown here is derived from an EMBL/GenBank/DDBJ whole genome shotgun (WGS) entry which is preliminary data.</text>
</comment>
<keyword evidence="4 7" id="KW-0472">Membrane</keyword>
<evidence type="ECO:0000256" key="7">
    <source>
        <dbReference type="SAM" id="Phobius"/>
    </source>
</evidence>
<evidence type="ECO:0000256" key="4">
    <source>
        <dbReference type="ARBA" id="ARBA00023136"/>
    </source>
</evidence>
<keyword evidence="9" id="KW-1185">Reference proteome</keyword>
<keyword evidence="2" id="KW-0328">Glycosyltransferase</keyword>
<evidence type="ECO:0000256" key="3">
    <source>
        <dbReference type="ARBA" id="ARBA00022679"/>
    </source>
</evidence>
<feature type="compositionally biased region" description="Basic and acidic residues" evidence="6">
    <location>
        <begin position="504"/>
        <end position="532"/>
    </location>
</feature>
<feature type="region of interest" description="Disordered" evidence="6">
    <location>
        <begin position="481"/>
        <end position="532"/>
    </location>
</feature>
<protein>
    <submittedName>
        <fullName evidence="8">Uncharacterized protein</fullName>
    </submittedName>
</protein>
<keyword evidence="5" id="KW-0325">Glycoprotein</keyword>
<dbReference type="PANTHER" id="PTHR46671">
    <property type="entry name" value="PROTEIN CBG11221"/>
    <property type="match status" value="1"/>
</dbReference>
<organism evidence="8 9">
    <name type="scientific">Heterodera trifolii</name>
    <dbReference type="NCBI Taxonomy" id="157864"/>
    <lineage>
        <taxon>Eukaryota</taxon>
        <taxon>Metazoa</taxon>
        <taxon>Ecdysozoa</taxon>
        <taxon>Nematoda</taxon>
        <taxon>Chromadorea</taxon>
        <taxon>Rhabditida</taxon>
        <taxon>Tylenchina</taxon>
        <taxon>Tylenchomorpha</taxon>
        <taxon>Tylenchoidea</taxon>
        <taxon>Heteroderidae</taxon>
        <taxon>Heteroderinae</taxon>
        <taxon>Heterodera</taxon>
    </lineage>
</organism>
<evidence type="ECO:0000256" key="1">
    <source>
        <dbReference type="ARBA" id="ARBA00004606"/>
    </source>
</evidence>
<gene>
    <name evidence="8" type="ORF">niasHT_003891</name>
</gene>
<keyword evidence="7" id="KW-1133">Transmembrane helix</keyword>
<name>A0ABD2LV24_9BILA</name>
<keyword evidence="7" id="KW-0812">Transmembrane</keyword>
<proteinExistence type="predicted"/>
<reference evidence="8 9" key="1">
    <citation type="submission" date="2024-10" db="EMBL/GenBank/DDBJ databases">
        <authorList>
            <person name="Kim D."/>
        </authorList>
    </citation>
    <scope>NUCLEOTIDE SEQUENCE [LARGE SCALE GENOMIC DNA]</scope>
    <source>
        <strain evidence="8">BH-2024</strain>
    </source>
</reference>
<feature type="transmembrane region" description="Helical" evidence="7">
    <location>
        <begin position="20"/>
        <end position="46"/>
    </location>
</feature>
<dbReference type="GO" id="GO:0016757">
    <property type="term" value="F:glycosyltransferase activity"/>
    <property type="evidence" value="ECO:0007669"/>
    <property type="project" value="UniProtKB-KW"/>
</dbReference>
<dbReference type="Proteomes" id="UP001620626">
    <property type="component" value="Unassembled WGS sequence"/>
</dbReference>
<comment type="subcellular location">
    <subcellularLocation>
        <location evidence="1">Membrane</location>
        <topology evidence="1">Single-pass type II membrane protein</topology>
    </subcellularLocation>
</comment>
<evidence type="ECO:0000313" key="9">
    <source>
        <dbReference type="Proteomes" id="UP001620626"/>
    </source>
</evidence>
<dbReference type="AlphaFoldDB" id="A0ABD2LV24"/>
<dbReference type="InterPro" id="IPR003406">
    <property type="entry name" value="Glyco_trans_14"/>
</dbReference>
<dbReference type="PANTHER" id="PTHR46671:SF7">
    <property type="entry name" value="CORE-2_I-BRANCHING ENZYME"/>
    <property type="match status" value="1"/>
</dbReference>
<accession>A0ABD2LV24</accession>
<sequence length="532" mass="62975">MKKLPLLPSNFSFHRCFLQFKLGLPSVFCLRCIVLFLLAIFTIWYLRLAFLQKPSDKSISKVSKWRIIHENGKSTWTKPRMKCERVFSGDKALLRRMVRRRRKMSDPAELEMNCEAIKARHGGNPEHTNITELERQMPMAFARVIYTDYLFLEAELLVNYAPNNWYCYVLDSKSSTVFQLRMRQLASCFDNVIVVDQMFDIERLGANMNKAVMECVRTLSDERKHWKYLVTLQNHDVQAKTNAEMAQIFTWMGGANDVEVELQLPLTKRRLEHYRKKFNWTFDELMLFKDEAMNHRTDKEGKPLALALSKGYMAVSLSRQFVDFVVNKLNVTPLLEQLNKGLFGVDEHFWQSLSSSESLDAPGGFPHECFVKGIDEKDTSFRKYKYITRFALWADPSSKCRSGNWRHGVCVFGLEDLMGPDSEIRRLPHLFVNKLMQGFDFDAILCWHQWMRERLRSGRTELDRDFYKEWPQTRYQMERRRLGKEAAEQKTAVDCESGKIQVKMKREREIRGKRKKEEREEKREERKQKRDK</sequence>
<dbReference type="GO" id="GO:0016020">
    <property type="term" value="C:membrane"/>
    <property type="evidence" value="ECO:0007669"/>
    <property type="project" value="UniProtKB-SubCell"/>
</dbReference>
<evidence type="ECO:0000256" key="2">
    <source>
        <dbReference type="ARBA" id="ARBA00022676"/>
    </source>
</evidence>
<dbReference type="Pfam" id="PF02485">
    <property type="entry name" value="Branch"/>
    <property type="match status" value="1"/>
</dbReference>
<evidence type="ECO:0000256" key="5">
    <source>
        <dbReference type="ARBA" id="ARBA00023180"/>
    </source>
</evidence>
<evidence type="ECO:0000313" key="8">
    <source>
        <dbReference type="EMBL" id="KAL3119108.1"/>
    </source>
</evidence>
<keyword evidence="3" id="KW-0808">Transferase</keyword>
<evidence type="ECO:0000256" key="6">
    <source>
        <dbReference type="SAM" id="MobiDB-lite"/>
    </source>
</evidence>
<feature type="compositionally biased region" description="Basic and acidic residues" evidence="6">
    <location>
        <begin position="481"/>
        <end position="497"/>
    </location>
</feature>
<dbReference type="EMBL" id="JBICBT010000258">
    <property type="protein sequence ID" value="KAL3119108.1"/>
    <property type="molecule type" value="Genomic_DNA"/>
</dbReference>